<keyword evidence="4" id="KW-0804">Transcription</keyword>
<dbReference type="Proteomes" id="UP000468531">
    <property type="component" value="Unassembled WGS sequence"/>
</dbReference>
<evidence type="ECO:0000313" key="6">
    <source>
        <dbReference type="EMBL" id="NEV00578.1"/>
    </source>
</evidence>
<name>A0A6P1BPW5_9BRAD</name>
<dbReference type="GO" id="GO:0003700">
    <property type="term" value="F:DNA-binding transcription factor activity"/>
    <property type="evidence" value="ECO:0007669"/>
    <property type="project" value="TreeGrafter"/>
</dbReference>
<organism evidence="6 7">
    <name type="scientific">Bradyrhizobium uaiense</name>
    <dbReference type="NCBI Taxonomy" id="2594946"/>
    <lineage>
        <taxon>Bacteria</taxon>
        <taxon>Pseudomonadati</taxon>
        <taxon>Pseudomonadota</taxon>
        <taxon>Alphaproteobacteria</taxon>
        <taxon>Hyphomicrobiales</taxon>
        <taxon>Nitrobacteraceae</taxon>
        <taxon>Bradyrhizobium</taxon>
    </lineage>
</organism>
<gene>
    <name evidence="6" type="ORF">FNJ47_33400</name>
</gene>
<keyword evidence="3" id="KW-0238">DNA-binding</keyword>
<dbReference type="SUPFAM" id="SSF53850">
    <property type="entry name" value="Periplasmic binding protein-like II"/>
    <property type="match status" value="1"/>
</dbReference>
<dbReference type="AlphaFoldDB" id="A0A6P1BPW5"/>
<dbReference type="Pfam" id="PF03466">
    <property type="entry name" value="LysR_substrate"/>
    <property type="match status" value="1"/>
</dbReference>
<dbReference type="CDD" id="cd05466">
    <property type="entry name" value="PBP2_LTTR_substrate"/>
    <property type="match status" value="1"/>
</dbReference>
<evidence type="ECO:0000259" key="5">
    <source>
        <dbReference type="Pfam" id="PF03466"/>
    </source>
</evidence>
<comment type="similarity">
    <text evidence="1">Belongs to the LysR transcriptional regulatory family.</text>
</comment>
<dbReference type="EMBL" id="VKHP01000185">
    <property type="protein sequence ID" value="NEV00578.1"/>
    <property type="molecule type" value="Genomic_DNA"/>
</dbReference>
<keyword evidence="2" id="KW-0805">Transcription regulation</keyword>
<accession>A0A6P1BPW5</accession>
<sequence>MRVSSLSRGRGGPLNQINYVAIDAASPGRGETGEVRIGIFTSLATSFLAQLLRAFVDSNKDVRPELVEGGPATHMAAIQNHQLDVAFLTGRPKAEGREIVHFWNERVLVAIQL</sequence>
<dbReference type="Gene3D" id="3.40.190.10">
    <property type="entry name" value="Periplasmic binding protein-like II"/>
    <property type="match status" value="1"/>
</dbReference>
<proteinExistence type="inferred from homology"/>
<dbReference type="InterPro" id="IPR005119">
    <property type="entry name" value="LysR_subst-bd"/>
</dbReference>
<evidence type="ECO:0000313" key="7">
    <source>
        <dbReference type="Proteomes" id="UP000468531"/>
    </source>
</evidence>
<evidence type="ECO:0000256" key="1">
    <source>
        <dbReference type="ARBA" id="ARBA00009437"/>
    </source>
</evidence>
<reference evidence="6 7" key="1">
    <citation type="journal article" date="2020" name="Arch. Microbiol.">
        <title>Bradyrhizobium uaiense sp. nov., a new highly efficient cowpea symbiont.</title>
        <authorList>
            <person name="Cabral Michel D."/>
            <person name="Azarias Guimaraes A."/>
            <person name="Martins da Costa E."/>
            <person name="Soares de Carvalho T."/>
            <person name="Balsanelli E."/>
            <person name="Willems A."/>
            <person name="Maltempi de Souza E."/>
            <person name="de Souza Moreira F.M."/>
        </authorList>
    </citation>
    <scope>NUCLEOTIDE SEQUENCE [LARGE SCALE GENOMIC DNA]</scope>
    <source>
        <strain evidence="6 7">UFLA 03-164</strain>
    </source>
</reference>
<protein>
    <submittedName>
        <fullName evidence="6">LysR family transcriptional regulator substrate-binding protein</fullName>
    </submittedName>
</protein>
<dbReference type="GO" id="GO:0003677">
    <property type="term" value="F:DNA binding"/>
    <property type="evidence" value="ECO:0007669"/>
    <property type="project" value="UniProtKB-KW"/>
</dbReference>
<evidence type="ECO:0000256" key="4">
    <source>
        <dbReference type="ARBA" id="ARBA00023163"/>
    </source>
</evidence>
<dbReference type="PANTHER" id="PTHR30346:SF0">
    <property type="entry name" value="HCA OPERON TRANSCRIPTIONAL ACTIVATOR HCAR"/>
    <property type="match status" value="1"/>
</dbReference>
<feature type="domain" description="LysR substrate-binding" evidence="5">
    <location>
        <begin position="29"/>
        <end position="110"/>
    </location>
</feature>
<dbReference type="PANTHER" id="PTHR30346">
    <property type="entry name" value="TRANSCRIPTIONAL DUAL REGULATOR HCAR-RELATED"/>
    <property type="match status" value="1"/>
</dbReference>
<dbReference type="GO" id="GO:0032993">
    <property type="term" value="C:protein-DNA complex"/>
    <property type="evidence" value="ECO:0007669"/>
    <property type="project" value="TreeGrafter"/>
</dbReference>
<comment type="caution">
    <text evidence="6">The sequence shown here is derived from an EMBL/GenBank/DDBJ whole genome shotgun (WGS) entry which is preliminary data.</text>
</comment>
<dbReference type="RefSeq" id="WP_163160134.1">
    <property type="nucleotide sequence ID" value="NZ_VKHP01000185.1"/>
</dbReference>
<evidence type="ECO:0000256" key="2">
    <source>
        <dbReference type="ARBA" id="ARBA00023015"/>
    </source>
</evidence>
<evidence type="ECO:0000256" key="3">
    <source>
        <dbReference type="ARBA" id="ARBA00023125"/>
    </source>
</evidence>
<keyword evidence="7" id="KW-1185">Reference proteome</keyword>